<dbReference type="SUPFAM" id="SSF81901">
    <property type="entry name" value="HCP-like"/>
    <property type="match status" value="1"/>
</dbReference>
<gene>
    <name evidence="1" type="ORF">DVT68_18425</name>
</gene>
<dbReference type="InterPro" id="IPR050767">
    <property type="entry name" value="Sel1_AlgK"/>
</dbReference>
<proteinExistence type="predicted"/>
<sequence>MSGTHGATRTDELLHLLRTSPARVHTTLLAQALAGDAASQLAVAQTFLEGIGCQRDMAEALYWFQLAAHQGEPMAMNMIGRIHQNGWGVPVNVELAAVWYRESAEHASDWGMYNYACLLAHGRGVLQNRKEAFHWFRCAAEAGHARAMHFLGQYYEYGWETEPDSEAARELYRRSAEKGDYRGKCSWASVLTEEGRIEEACALLRSAIAVAPDHFAEALRSDLLQSQHPQLRALAAGSL</sequence>
<evidence type="ECO:0000313" key="1">
    <source>
        <dbReference type="EMBL" id="RDI97066.1"/>
    </source>
</evidence>
<dbReference type="Gene3D" id="1.25.40.10">
    <property type="entry name" value="Tetratricopeptide repeat domain"/>
    <property type="match status" value="1"/>
</dbReference>
<dbReference type="PANTHER" id="PTHR11102">
    <property type="entry name" value="SEL-1-LIKE PROTEIN"/>
    <property type="match status" value="1"/>
</dbReference>
<comment type="caution">
    <text evidence="1">The sequence shown here is derived from an EMBL/GenBank/DDBJ whole genome shotgun (WGS) entry which is preliminary data.</text>
</comment>
<dbReference type="Pfam" id="PF08238">
    <property type="entry name" value="Sel1"/>
    <property type="match status" value="4"/>
</dbReference>
<evidence type="ECO:0000313" key="2">
    <source>
        <dbReference type="Proteomes" id="UP000254711"/>
    </source>
</evidence>
<keyword evidence="2" id="KW-1185">Reference proteome</keyword>
<dbReference type="OrthoDB" id="6810016at2"/>
<dbReference type="AlphaFoldDB" id="A0A370K327"/>
<organism evidence="1 2">
    <name type="scientific">Dyella solisilvae</name>
    <dbReference type="NCBI Taxonomy" id="1920168"/>
    <lineage>
        <taxon>Bacteria</taxon>
        <taxon>Pseudomonadati</taxon>
        <taxon>Pseudomonadota</taxon>
        <taxon>Gammaproteobacteria</taxon>
        <taxon>Lysobacterales</taxon>
        <taxon>Rhodanobacteraceae</taxon>
        <taxon>Dyella</taxon>
    </lineage>
</organism>
<accession>A0A370K327</accession>
<dbReference type="RefSeq" id="WP_114826680.1">
    <property type="nucleotide sequence ID" value="NZ_QQSY01000007.1"/>
</dbReference>
<dbReference type="Proteomes" id="UP000254711">
    <property type="component" value="Unassembled WGS sequence"/>
</dbReference>
<dbReference type="SMART" id="SM00671">
    <property type="entry name" value="SEL1"/>
    <property type="match status" value="4"/>
</dbReference>
<name>A0A370K327_9GAMM</name>
<dbReference type="InterPro" id="IPR011990">
    <property type="entry name" value="TPR-like_helical_dom_sf"/>
</dbReference>
<dbReference type="InterPro" id="IPR006597">
    <property type="entry name" value="Sel1-like"/>
</dbReference>
<dbReference type="EMBL" id="QQSY01000007">
    <property type="protein sequence ID" value="RDI97066.1"/>
    <property type="molecule type" value="Genomic_DNA"/>
</dbReference>
<dbReference type="PANTHER" id="PTHR11102:SF160">
    <property type="entry name" value="ERAD-ASSOCIATED E3 UBIQUITIN-PROTEIN LIGASE COMPONENT HRD3"/>
    <property type="match status" value="1"/>
</dbReference>
<protein>
    <submittedName>
        <fullName evidence="1">Sel1 repeat family protein</fullName>
    </submittedName>
</protein>
<reference evidence="1 2" key="1">
    <citation type="submission" date="2018-07" db="EMBL/GenBank/DDBJ databases">
        <title>Dyella solisilvae sp. nov., isolated from the pine and broad-leaved mixed forest soil.</title>
        <authorList>
            <person name="Gao Z."/>
            <person name="Qiu L."/>
        </authorList>
    </citation>
    <scope>NUCLEOTIDE SEQUENCE [LARGE SCALE GENOMIC DNA]</scope>
    <source>
        <strain evidence="1 2">DHG54</strain>
    </source>
</reference>